<evidence type="ECO:0000256" key="2">
    <source>
        <dbReference type="ARBA" id="ARBA00010992"/>
    </source>
</evidence>
<proteinExistence type="inferred from homology"/>
<evidence type="ECO:0000256" key="6">
    <source>
        <dbReference type="SAM" id="Phobius"/>
    </source>
</evidence>
<comment type="subcellular location">
    <subcellularLocation>
        <location evidence="1">Membrane</location>
        <topology evidence="1">Multi-pass membrane protein</topology>
    </subcellularLocation>
</comment>
<evidence type="ECO:0000259" key="7">
    <source>
        <dbReference type="PROSITE" id="PS50850"/>
    </source>
</evidence>
<feature type="transmembrane region" description="Helical" evidence="6">
    <location>
        <begin position="34"/>
        <end position="54"/>
    </location>
</feature>
<reference evidence="8" key="2">
    <citation type="submission" date="2021-10" db="EMBL/GenBank/DDBJ databases">
        <title>Phylogenomics reveals ancestral predisposition of the termite-cultivated fungus Termitomyces towards a domesticated lifestyle.</title>
        <authorList>
            <person name="Auxier B."/>
            <person name="Grum-Grzhimaylo A."/>
            <person name="Cardenas M.E."/>
            <person name="Lodge J.D."/>
            <person name="Laessoe T."/>
            <person name="Pedersen O."/>
            <person name="Smith M.E."/>
            <person name="Kuyper T.W."/>
            <person name="Franco-Molano E.A."/>
            <person name="Baroni T.J."/>
            <person name="Aanen D.K."/>
        </authorList>
    </citation>
    <scope>NUCLEOTIDE SEQUENCE</scope>
    <source>
        <strain evidence="8">AP01</strain>
        <tissue evidence="8">Mycelium</tissue>
    </source>
</reference>
<organism evidence="8 9">
    <name type="scientific">Asterophora parasitica</name>
    <dbReference type="NCBI Taxonomy" id="117018"/>
    <lineage>
        <taxon>Eukaryota</taxon>
        <taxon>Fungi</taxon>
        <taxon>Dikarya</taxon>
        <taxon>Basidiomycota</taxon>
        <taxon>Agaricomycotina</taxon>
        <taxon>Agaricomycetes</taxon>
        <taxon>Agaricomycetidae</taxon>
        <taxon>Agaricales</taxon>
        <taxon>Tricholomatineae</taxon>
        <taxon>Lyophyllaceae</taxon>
        <taxon>Asterophora</taxon>
    </lineage>
</organism>
<protein>
    <recommendedName>
        <fullName evidence="7">Major facilitator superfamily (MFS) profile domain-containing protein</fullName>
    </recommendedName>
</protein>
<dbReference type="GO" id="GO:0016020">
    <property type="term" value="C:membrane"/>
    <property type="evidence" value="ECO:0007669"/>
    <property type="project" value="UniProtKB-SubCell"/>
</dbReference>
<dbReference type="GO" id="GO:0005351">
    <property type="term" value="F:carbohydrate:proton symporter activity"/>
    <property type="evidence" value="ECO:0007669"/>
    <property type="project" value="TreeGrafter"/>
</dbReference>
<dbReference type="Gene3D" id="1.20.1250.20">
    <property type="entry name" value="MFS general substrate transporter like domains"/>
    <property type="match status" value="1"/>
</dbReference>
<name>A0A9P7K999_9AGAR</name>
<dbReference type="InterPro" id="IPR036259">
    <property type="entry name" value="MFS_trans_sf"/>
</dbReference>
<comment type="similarity">
    <text evidence="2">Belongs to the major facilitator superfamily. Sugar transporter (TC 2.A.1.1) family.</text>
</comment>
<gene>
    <name evidence="8" type="ORF">DXG03_001356</name>
</gene>
<accession>A0A9P7K999</accession>
<dbReference type="InterPro" id="IPR020846">
    <property type="entry name" value="MFS_dom"/>
</dbReference>
<dbReference type="InterPro" id="IPR050360">
    <property type="entry name" value="MFS_Sugar_Transporters"/>
</dbReference>
<dbReference type="PROSITE" id="PS50850">
    <property type="entry name" value="MFS"/>
    <property type="match status" value="1"/>
</dbReference>
<reference evidence="8" key="1">
    <citation type="submission" date="2020-07" db="EMBL/GenBank/DDBJ databases">
        <authorList>
            <person name="Nieuwenhuis M."/>
            <person name="Van De Peppel L.J.J."/>
        </authorList>
    </citation>
    <scope>NUCLEOTIDE SEQUENCE</scope>
    <source>
        <strain evidence="8">AP01</strain>
        <tissue evidence="8">Mycelium</tissue>
    </source>
</reference>
<feature type="domain" description="Major facilitator superfamily (MFS) profile" evidence="7">
    <location>
        <begin position="1"/>
        <end position="58"/>
    </location>
</feature>
<dbReference type="AlphaFoldDB" id="A0A9P7K999"/>
<evidence type="ECO:0000256" key="5">
    <source>
        <dbReference type="ARBA" id="ARBA00023136"/>
    </source>
</evidence>
<dbReference type="Proteomes" id="UP000775547">
    <property type="component" value="Unassembled WGS sequence"/>
</dbReference>
<evidence type="ECO:0000256" key="1">
    <source>
        <dbReference type="ARBA" id="ARBA00004141"/>
    </source>
</evidence>
<evidence type="ECO:0000313" key="9">
    <source>
        <dbReference type="Proteomes" id="UP000775547"/>
    </source>
</evidence>
<feature type="transmembrane region" description="Helical" evidence="6">
    <location>
        <begin position="7"/>
        <end position="28"/>
    </location>
</feature>
<dbReference type="InterPro" id="IPR005828">
    <property type="entry name" value="MFS_sugar_transport-like"/>
</dbReference>
<keyword evidence="9" id="KW-1185">Reference proteome</keyword>
<evidence type="ECO:0000256" key="3">
    <source>
        <dbReference type="ARBA" id="ARBA00022692"/>
    </source>
</evidence>
<dbReference type="OrthoDB" id="8120565at2759"/>
<dbReference type="EMBL" id="JABCKV010000128">
    <property type="protein sequence ID" value="KAG5643196.1"/>
    <property type="molecule type" value="Genomic_DNA"/>
</dbReference>
<evidence type="ECO:0000313" key="8">
    <source>
        <dbReference type="EMBL" id="KAG5643196.1"/>
    </source>
</evidence>
<sequence length="100" mass="10938">MRSKGVALSTASNWLNNFFIGLVTPVIMESSPTATFAVFSVACTLAYFWSTYLVPETANVSLEEIDSMFKSSVGQEDAQMKHQIEEALGLRNLVQELAAS</sequence>
<comment type="caution">
    <text evidence="8">The sequence shown here is derived from an EMBL/GenBank/DDBJ whole genome shotgun (WGS) entry which is preliminary data.</text>
</comment>
<dbReference type="PANTHER" id="PTHR48022">
    <property type="entry name" value="PLASTIDIC GLUCOSE TRANSPORTER 4"/>
    <property type="match status" value="1"/>
</dbReference>
<dbReference type="Pfam" id="PF00083">
    <property type="entry name" value="Sugar_tr"/>
    <property type="match status" value="1"/>
</dbReference>
<keyword evidence="5 6" id="KW-0472">Membrane</keyword>
<keyword evidence="4 6" id="KW-1133">Transmembrane helix</keyword>
<dbReference type="PANTHER" id="PTHR48022:SF14">
    <property type="entry name" value="MAJOR FACILITATOR SUPERFAMILY (MFS) PROFILE DOMAIN-CONTAINING PROTEIN-RELATED"/>
    <property type="match status" value="1"/>
</dbReference>
<evidence type="ECO:0000256" key="4">
    <source>
        <dbReference type="ARBA" id="ARBA00022989"/>
    </source>
</evidence>
<keyword evidence="3 6" id="KW-0812">Transmembrane</keyword>
<dbReference type="SUPFAM" id="SSF103473">
    <property type="entry name" value="MFS general substrate transporter"/>
    <property type="match status" value="1"/>
</dbReference>